<dbReference type="eggNOG" id="COG0582">
    <property type="taxonomic scope" value="Bacteria"/>
</dbReference>
<dbReference type="PATRIC" id="fig|167539.5.peg.1604"/>
<dbReference type="STRING" id="167539.Pro_1525"/>
<evidence type="ECO:0000313" key="2">
    <source>
        <dbReference type="Proteomes" id="UP000001420"/>
    </source>
</evidence>
<dbReference type="AlphaFoldDB" id="Q7VAD9"/>
<sequence length="224" mass="24962">MTDKSSPWITSLREEIRKSCGDGWMVRGIGSGHVQKVQLTVRFENGKRSSIILGPKAKSDPDFVPWGVTSAGWILNVCKAISLKMESENKNLDKAYGLVKQNQQSGLDGTLDWEKLSTKFKIHKTSTGKKGSRIWNRNYRTTIDRTLLILASEPPIASGYSVLKTLVERHGGAPGSASRRLRVQYAAEFLRFAFRNGAKKSCLPPEDLNELIGEKVAINKKKED</sequence>
<gene>
    <name evidence="1" type="ordered locus">Pro_1525</name>
</gene>
<reference evidence="1 2" key="1">
    <citation type="journal article" date="2003" name="Proc. Natl. Acad. Sci. U.S.A.">
        <title>Genome sequence of the cyanobacterium Prochlorococcus marinus SS120, a nearly minimal oxyphototrophic genome.</title>
        <authorList>
            <person name="Dufresne A."/>
            <person name="Salanoubat M."/>
            <person name="Partensky F."/>
            <person name="Artiguenave F."/>
            <person name="Axmann I.M."/>
            <person name="Barbe V."/>
            <person name="Duprat S."/>
            <person name="Galperin M.Y."/>
            <person name="Koonin E.V."/>
            <person name="Le Gall F."/>
            <person name="Makarova K.S."/>
            <person name="Ostrowski M."/>
            <person name="Oztas S."/>
            <person name="Robert C."/>
            <person name="Rogozin I.B."/>
            <person name="Scanlan D.J."/>
            <person name="Tandeau de Marsac N."/>
            <person name="Weissenbach J."/>
            <person name="Wincker P."/>
            <person name="Wolf Y.I."/>
            <person name="Hess W.R."/>
        </authorList>
    </citation>
    <scope>NUCLEOTIDE SEQUENCE [LARGE SCALE GENOMIC DNA]</scope>
    <source>
        <strain evidence="2">SARG / CCMP1375 / SS120</strain>
    </source>
</reference>
<dbReference type="EMBL" id="AE017126">
    <property type="protein sequence ID" value="AAQ00569.1"/>
    <property type="molecule type" value="Genomic_DNA"/>
</dbReference>
<dbReference type="OrthoDB" id="555956at2"/>
<dbReference type="KEGG" id="pma:Pro_1525"/>
<name>Q7VAD9_PROMA</name>
<organism evidence="1 2">
    <name type="scientific">Prochlorococcus marinus (strain SARG / CCMP1375 / SS120)</name>
    <dbReference type="NCBI Taxonomy" id="167539"/>
    <lineage>
        <taxon>Bacteria</taxon>
        <taxon>Bacillati</taxon>
        <taxon>Cyanobacteriota</taxon>
        <taxon>Cyanophyceae</taxon>
        <taxon>Synechococcales</taxon>
        <taxon>Prochlorococcaceae</taxon>
        <taxon>Prochlorococcus</taxon>
    </lineage>
</organism>
<accession>Q7VAD9</accession>
<evidence type="ECO:0000313" key="1">
    <source>
        <dbReference type="EMBL" id="AAQ00569.1"/>
    </source>
</evidence>
<proteinExistence type="predicted"/>
<protein>
    <submittedName>
        <fullName evidence="1">Predicted membrane protein</fullName>
    </submittedName>
</protein>
<dbReference type="EnsemblBacteria" id="AAQ00569">
    <property type="protein sequence ID" value="AAQ00569"/>
    <property type="gene ID" value="Pro_1525"/>
</dbReference>
<dbReference type="HOGENOM" id="CLU_1218882_0_0_3"/>
<keyword evidence="2" id="KW-1185">Reference proteome</keyword>
<dbReference type="Proteomes" id="UP000001420">
    <property type="component" value="Chromosome"/>
</dbReference>
<dbReference type="RefSeq" id="WP_011125675.1">
    <property type="nucleotide sequence ID" value="NC_005042.1"/>
</dbReference>